<organism evidence="2 3">
    <name type="scientific">Dacryopinax primogenitus (strain DJM 731)</name>
    <name type="common">Brown rot fungus</name>
    <dbReference type="NCBI Taxonomy" id="1858805"/>
    <lineage>
        <taxon>Eukaryota</taxon>
        <taxon>Fungi</taxon>
        <taxon>Dikarya</taxon>
        <taxon>Basidiomycota</taxon>
        <taxon>Agaricomycotina</taxon>
        <taxon>Dacrymycetes</taxon>
        <taxon>Dacrymycetales</taxon>
        <taxon>Dacrymycetaceae</taxon>
        <taxon>Dacryopinax</taxon>
    </lineage>
</organism>
<reference evidence="2 3" key="1">
    <citation type="journal article" date="2012" name="Science">
        <title>The Paleozoic origin of enzymatic lignin decomposition reconstructed from 31 fungal genomes.</title>
        <authorList>
            <person name="Floudas D."/>
            <person name="Binder M."/>
            <person name="Riley R."/>
            <person name="Barry K."/>
            <person name="Blanchette R.A."/>
            <person name="Henrissat B."/>
            <person name="Martinez A.T."/>
            <person name="Otillar R."/>
            <person name="Spatafora J.W."/>
            <person name="Yadav J.S."/>
            <person name="Aerts A."/>
            <person name="Benoit I."/>
            <person name="Boyd A."/>
            <person name="Carlson A."/>
            <person name="Copeland A."/>
            <person name="Coutinho P.M."/>
            <person name="de Vries R.P."/>
            <person name="Ferreira P."/>
            <person name="Findley K."/>
            <person name="Foster B."/>
            <person name="Gaskell J."/>
            <person name="Glotzer D."/>
            <person name="Gorecki P."/>
            <person name="Heitman J."/>
            <person name="Hesse C."/>
            <person name="Hori C."/>
            <person name="Igarashi K."/>
            <person name="Jurgens J.A."/>
            <person name="Kallen N."/>
            <person name="Kersten P."/>
            <person name="Kohler A."/>
            <person name="Kuees U."/>
            <person name="Kumar T.K.A."/>
            <person name="Kuo A."/>
            <person name="LaButti K."/>
            <person name="Larrondo L.F."/>
            <person name="Lindquist E."/>
            <person name="Ling A."/>
            <person name="Lombard V."/>
            <person name="Lucas S."/>
            <person name="Lundell T."/>
            <person name="Martin R."/>
            <person name="McLaughlin D.J."/>
            <person name="Morgenstern I."/>
            <person name="Morin E."/>
            <person name="Murat C."/>
            <person name="Nagy L.G."/>
            <person name="Nolan M."/>
            <person name="Ohm R.A."/>
            <person name="Patyshakuliyeva A."/>
            <person name="Rokas A."/>
            <person name="Ruiz-Duenas F.J."/>
            <person name="Sabat G."/>
            <person name="Salamov A."/>
            <person name="Samejima M."/>
            <person name="Schmutz J."/>
            <person name="Slot J.C."/>
            <person name="St John F."/>
            <person name="Stenlid J."/>
            <person name="Sun H."/>
            <person name="Sun S."/>
            <person name="Syed K."/>
            <person name="Tsang A."/>
            <person name="Wiebenga A."/>
            <person name="Young D."/>
            <person name="Pisabarro A."/>
            <person name="Eastwood D.C."/>
            <person name="Martin F."/>
            <person name="Cullen D."/>
            <person name="Grigoriev I.V."/>
            <person name="Hibbett D.S."/>
        </authorList>
    </citation>
    <scope>NUCLEOTIDE SEQUENCE [LARGE SCALE GENOMIC DNA]</scope>
    <source>
        <strain evidence="2 3">DJM-731 SS1</strain>
    </source>
</reference>
<evidence type="ECO:0000256" key="1">
    <source>
        <dbReference type="SAM" id="MobiDB-lite"/>
    </source>
</evidence>
<feature type="region of interest" description="Disordered" evidence="1">
    <location>
        <begin position="160"/>
        <end position="229"/>
    </location>
</feature>
<sequence>MPDLPEGIRMQLFNDGIPILCPTMHQDILKSNPIAIMPWKDENLTLAWVREECKKLYDIHIAKGQPKFNIEASYIEPNVKSKTQAHQGSHVNKEAHQSGKNKITAEFKNQPIASAFKAAELKSKLANTVLHRRVLKLNKPGPSNALGIMCLMLQHQQQQQHQPSPFIISNSPNPYFDDPPEHLFMPSPEWQGGGPSSPPPPPAPSTPIPTTPPPHSPTPPPPPPPKPNNVYSWSNPEHCKIILAKACVKWAGEEYVPPAEDKFDAMARASALAAEETLAAINKALGE</sequence>
<accession>M5G013</accession>
<keyword evidence="3" id="KW-1185">Reference proteome</keyword>
<dbReference type="EMBL" id="JH795862">
    <property type="protein sequence ID" value="EJU02094.1"/>
    <property type="molecule type" value="Genomic_DNA"/>
</dbReference>
<dbReference type="Proteomes" id="UP000030653">
    <property type="component" value="Unassembled WGS sequence"/>
</dbReference>
<dbReference type="RefSeq" id="XP_040628991.1">
    <property type="nucleotide sequence ID" value="XM_040771114.1"/>
</dbReference>
<feature type="compositionally biased region" description="Pro residues" evidence="1">
    <location>
        <begin position="196"/>
        <end position="227"/>
    </location>
</feature>
<gene>
    <name evidence="2" type="ORF">DACRYDRAFT_15504</name>
</gene>
<proteinExistence type="predicted"/>
<evidence type="ECO:0000313" key="2">
    <source>
        <dbReference type="EMBL" id="EJU02094.1"/>
    </source>
</evidence>
<dbReference type="HOGENOM" id="CLU_969840_0_0_1"/>
<dbReference type="STRING" id="1858805.M5G013"/>
<feature type="compositionally biased region" description="Low complexity" evidence="1">
    <location>
        <begin position="160"/>
        <end position="174"/>
    </location>
</feature>
<protein>
    <submittedName>
        <fullName evidence="2">Uncharacterized protein</fullName>
    </submittedName>
</protein>
<name>M5G013_DACPD</name>
<dbReference type="AlphaFoldDB" id="M5G013"/>
<dbReference type="GeneID" id="63686176"/>
<evidence type="ECO:0000313" key="3">
    <source>
        <dbReference type="Proteomes" id="UP000030653"/>
    </source>
</evidence>